<name>A0A8W8JPJ8_MAGGI</name>
<reference evidence="1" key="1">
    <citation type="submission" date="2022-08" db="UniProtKB">
        <authorList>
            <consortium name="EnsemblMetazoa"/>
        </authorList>
    </citation>
    <scope>IDENTIFICATION</scope>
    <source>
        <strain evidence="1">05x7-T-G4-1.051#20</strain>
    </source>
</reference>
<sequence>MDESEPLEIQVQVCYARPAKVHKNSERSKAEQIKHRLKAYRHKLISDVEPSALASVLSKTFQESDFDSVDHAGSCSRRVERLLSLVEKGEPGLVNEFVTVLNNFGYREIVELLNPHDVHHTARNVRKRIAYNFNRILEEMQMTFARETLSNCMGDIDGITQRILPKNGNRRQRMSYFLQFILKEDHNVIEFEKMLKQNGLEKLLEMSENDQEQLVSTQNIEVMFVKDPKPSSSEILFESVITLSYRGGVKEAYGI</sequence>
<dbReference type="EnsemblMetazoa" id="G19826.1">
    <property type="protein sequence ID" value="G19826.1:cds"/>
    <property type="gene ID" value="G19826"/>
</dbReference>
<dbReference type="CDD" id="cd01671">
    <property type="entry name" value="CARD"/>
    <property type="match status" value="1"/>
</dbReference>
<organism evidence="1 2">
    <name type="scientific">Magallana gigas</name>
    <name type="common">Pacific oyster</name>
    <name type="synonym">Crassostrea gigas</name>
    <dbReference type="NCBI Taxonomy" id="29159"/>
    <lineage>
        <taxon>Eukaryota</taxon>
        <taxon>Metazoa</taxon>
        <taxon>Spiralia</taxon>
        <taxon>Lophotrochozoa</taxon>
        <taxon>Mollusca</taxon>
        <taxon>Bivalvia</taxon>
        <taxon>Autobranchia</taxon>
        <taxon>Pteriomorphia</taxon>
        <taxon>Ostreida</taxon>
        <taxon>Ostreoidea</taxon>
        <taxon>Ostreidae</taxon>
        <taxon>Magallana</taxon>
    </lineage>
</organism>
<dbReference type="AlphaFoldDB" id="A0A8W8JPJ8"/>
<evidence type="ECO:0000313" key="1">
    <source>
        <dbReference type="EnsemblMetazoa" id="G19826.1:cds"/>
    </source>
</evidence>
<evidence type="ECO:0008006" key="3">
    <source>
        <dbReference type="Google" id="ProtNLM"/>
    </source>
</evidence>
<protein>
    <recommendedName>
        <fullName evidence="3">CARD domain-containing protein</fullName>
    </recommendedName>
</protein>
<dbReference type="InterPro" id="IPR011029">
    <property type="entry name" value="DEATH-like_dom_sf"/>
</dbReference>
<evidence type="ECO:0000313" key="2">
    <source>
        <dbReference type="Proteomes" id="UP000005408"/>
    </source>
</evidence>
<accession>A0A8W8JPJ8</accession>
<keyword evidence="2" id="KW-1185">Reference proteome</keyword>
<proteinExistence type="predicted"/>
<dbReference type="Gene3D" id="1.10.533.10">
    <property type="entry name" value="Death Domain, Fas"/>
    <property type="match status" value="1"/>
</dbReference>
<dbReference type="SUPFAM" id="SSF47986">
    <property type="entry name" value="DEATH domain"/>
    <property type="match status" value="1"/>
</dbReference>
<dbReference type="Proteomes" id="UP000005408">
    <property type="component" value="Unassembled WGS sequence"/>
</dbReference>